<dbReference type="InterPro" id="IPR036388">
    <property type="entry name" value="WH-like_DNA-bd_sf"/>
</dbReference>
<dbReference type="AlphaFoldDB" id="A0A5D4STB9"/>
<comment type="caution">
    <text evidence="1">The sequence shown here is derived from an EMBL/GenBank/DDBJ whole genome shotgun (WGS) entry which is preliminary data.</text>
</comment>
<protein>
    <submittedName>
        <fullName evidence="1">BlaI/MecI/CopY family transcriptional regulator</fullName>
    </submittedName>
</protein>
<dbReference type="InterPro" id="IPR036390">
    <property type="entry name" value="WH_DNA-bd_sf"/>
</dbReference>
<sequence>MDMIHWKLLKPMLFIFLLIGEGYMGFEEEYQAFLHSHLQARTGERLRRLEEGHKHAEMLFLKQVWWPVFYQFNYLHPEYEIDNSNDGKRYLDFAYIRPGIKVCLEVDGYGPHLKNISRWQFSDSLERQNQLVIDRWTVIRFSFDQVKENPRRCQQVVQQVIGRWMGDELDQTSLSFLEKEVLRLVIRKGEDISPKEVEKYLKLSAKTVKKVLSQLVEKKMLIPASGTQRIRSYRVRYQVKNPV</sequence>
<evidence type="ECO:0000313" key="2">
    <source>
        <dbReference type="Proteomes" id="UP000323732"/>
    </source>
</evidence>
<dbReference type="EMBL" id="VTES01000002">
    <property type="protein sequence ID" value="TYS65498.1"/>
    <property type="molecule type" value="Genomic_DNA"/>
</dbReference>
<gene>
    <name evidence="1" type="ORF">FZD47_05415</name>
</gene>
<organism evidence="1 2">
    <name type="scientific">Bacillus infantis</name>
    <dbReference type="NCBI Taxonomy" id="324767"/>
    <lineage>
        <taxon>Bacteria</taxon>
        <taxon>Bacillati</taxon>
        <taxon>Bacillota</taxon>
        <taxon>Bacilli</taxon>
        <taxon>Bacillales</taxon>
        <taxon>Bacillaceae</taxon>
        <taxon>Bacillus</taxon>
    </lineage>
</organism>
<dbReference type="SUPFAM" id="SSF46785">
    <property type="entry name" value="Winged helix' DNA-binding domain"/>
    <property type="match status" value="1"/>
</dbReference>
<proteinExistence type="predicted"/>
<accession>A0A5D4STB9</accession>
<name>A0A5D4STB9_9BACI</name>
<dbReference type="Gene3D" id="1.10.10.10">
    <property type="entry name" value="Winged helix-like DNA-binding domain superfamily/Winged helix DNA-binding domain"/>
    <property type="match status" value="1"/>
</dbReference>
<evidence type="ECO:0000313" key="1">
    <source>
        <dbReference type="EMBL" id="TYS65498.1"/>
    </source>
</evidence>
<reference evidence="1 2" key="1">
    <citation type="submission" date="2019-08" db="EMBL/GenBank/DDBJ databases">
        <title>Bacillus genomes from the desert of Cuatro Cienegas, Coahuila.</title>
        <authorList>
            <person name="Olmedo-Alvarez G."/>
        </authorList>
    </citation>
    <scope>NUCLEOTIDE SEQUENCE [LARGE SCALE GENOMIC DNA]</scope>
    <source>
        <strain evidence="1 2">CH37_1T</strain>
    </source>
</reference>
<dbReference type="Proteomes" id="UP000323732">
    <property type="component" value="Unassembled WGS sequence"/>
</dbReference>